<dbReference type="RefSeq" id="WP_111594494.1">
    <property type="nucleotide sequence ID" value="NZ_QLMA01000008.1"/>
</dbReference>
<reference evidence="2 3" key="1">
    <citation type="submission" date="2018-06" db="EMBL/GenBank/DDBJ databases">
        <title>Genomic Encyclopedia of Archaeal and Bacterial Type Strains, Phase II (KMG-II): from individual species to whole genera.</title>
        <authorList>
            <person name="Goeker M."/>
        </authorList>
    </citation>
    <scope>NUCLEOTIDE SEQUENCE [LARGE SCALE GENOMIC DNA]</scope>
    <source>
        <strain evidence="2 3">DSM 29821</strain>
    </source>
</reference>
<organism evidence="2 3">
    <name type="scientific">Chitinophaga dinghuensis</name>
    <dbReference type="NCBI Taxonomy" id="1539050"/>
    <lineage>
        <taxon>Bacteria</taxon>
        <taxon>Pseudomonadati</taxon>
        <taxon>Bacteroidota</taxon>
        <taxon>Chitinophagia</taxon>
        <taxon>Chitinophagales</taxon>
        <taxon>Chitinophagaceae</taxon>
        <taxon>Chitinophaga</taxon>
    </lineage>
</organism>
<keyword evidence="1" id="KW-1133">Transmembrane helix</keyword>
<feature type="transmembrane region" description="Helical" evidence="1">
    <location>
        <begin position="6"/>
        <end position="28"/>
    </location>
</feature>
<sequence>MYFLKWSNRLLAFSLEIMMLIIAVYAPIKLIVTPWIKYAVAAGLLVFIIVLWGIWAAPSSASRLKLPYLVIFKFLIYLLPTFLLYKMGMKNYAGILYALVVINEIVALLFHEYN</sequence>
<protein>
    <submittedName>
        <fullName evidence="2">Uncharacterized protein DUF2568</fullName>
    </submittedName>
</protein>
<evidence type="ECO:0000256" key="1">
    <source>
        <dbReference type="SAM" id="Phobius"/>
    </source>
</evidence>
<dbReference type="EMBL" id="QLMA01000008">
    <property type="protein sequence ID" value="RAJ76795.1"/>
    <property type="molecule type" value="Genomic_DNA"/>
</dbReference>
<proteinExistence type="predicted"/>
<evidence type="ECO:0000313" key="2">
    <source>
        <dbReference type="EMBL" id="RAJ76795.1"/>
    </source>
</evidence>
<dbReference type="Pfam" id="PF10823">
    <property type="entry name" value="DUF2568"/>
    <property type="match status" value="1"/>
</dbReference>
<comment type="caution">
    <text evidence="2">The sequence shown here is derived from an EMBL/GenBank/DDBJ whole genome shotgun (WGS) entry which is preliminary data.</text>
</comment>
<feature type="transmembrane region" description="Helical" evidence="1">
    <location>
        <begin position="66"/>
        <end position="85"/>
    </location>
</feature>
<feature type="transmembrane region" description="Helical" evidence="1">
    <location>
        <begin position="35"/>
        <end position="54"/>
    </location>
</feature>
<dbReference type="Proteomes" id="UP000249819">
    <property type="component" value="Unassembled WGS sequence"/>
</dbReference>
<name>A0A327VN76_9BACT</name>
<keyword evidence="1" id="KW-0472">Membrane</keyword>
<feature type="transmembrane region" description="Helical" evidence="1">
    <location>
        <begin position="92"/>
        <end position="111"/>
    </location>
</feature>
<keyword evidence="1" id="KW-0812">Transmembrane</keyword>
<dbReference type="InterPro" id="IPR021214">
    <property type="entry name" value="DUF2568"/>
</dbReference>
<dbReference type="OrthoDB" id="676526at2"/>
<accession>A0A327VN76</accession>
<keyword evidence="3" id="KW-1185">Reference proteome</keyword>
<gene>
    <name evidence="2" type="ORF">CLV59_108316</name>
</gene>
<evidence type="ECO:0000313" key="3">
    <source>
        <dbReference type="Proteomes" id="UP000249819"/>
    </source>
</evidence>
<dbReference type="AlphaFoldDB" id="A0A327VN76"/>